<dbReference type="eggNOG" id="COG0690">
    <property type="taxonomic scope" value="Bacteria"/>
</dbReference>
<evidence type="ECO:0000256" key="3">
    <source>
        <dbReference type="ARBA" id="ARBA00022475"/>
    </source>
</evidence>
<keyword evidence="7 9" id="KW-0811">Translocation</keyword>
<proteinExistence type="inferred from homology"/>
<evidence type="ECO:0000256" key="8">
    <source>
        <dbReference type="ARBA" id="ARBA00023136"/>
    </source>
</evidence>
<keyword evidence="3 9" id="KW-1003">Cell membrane</keyword>
<dbReference type="GO" id="GO:0006605">
    <property type="term" value="P:protein targeting"/>
    <property type="evidence" value="ECO:0007669"/>
    <property type="project" value="UniProtKB-UniRule"/>
</dbReference>
<comment type="function">
    <text evidence="9">Essential subunit of the Sec protein translocation channel SecYEG. Clamps together the 2 halves of SecY. May contact the channel plug during translocation.</text>
</comment>
<accession>A6TWJ6</accession>
<comment type="subcellular location">
    <subcellularLocation>
        <location evidence="9">Cell membrane</location>
        <topology evidence="9">Single-pass membrane protein</topology>
    </subcellularLocation>
    <subcellularLocation>
        <location evidence="1">Membrane</location>
    </subcellularLocation>
</comment>
<dbReference type="AlphaFoldDB" id="A6TWJ6"/>
<dbReference type="EMBL" id="CP000724">
    <property type="protein sequence ID" value="ABR50564.1"/>
    <property type="molecule type" value="Genomic_DNA"/>
</dbReference>
<keyword evidence="4 9" id="KW-0812">Transmembrane</keyword>
<evidence type="ECO:0000313" key="11">
    <source>
        <dbReference type="Proteomes" id="UP000001572"/>
    </source>
</evidence>
<dbReference type="GO" id="GO:0008320">
    <property type="term" value="F:protein transmembrane transporter activity"/>
    <property type="evidence" value="ECO:0007669"/>
    <property type="project" value="UniProtKB-UniRule"/>
</dbReference>
<dbReference type="RefSeq" id="WP_012065455.1">
    <property type="nucleotide sequence ID" value="NC_009633.1"/>
</dbReference>
<dbReference type="HAMAP" id="MF_00422">
    <property type="entry name" value="SecE"/>
    <property type="match status" value="1"/>
</dbReference>
<dbReference type="OrthoDB" id="9799073at2"/>
<dbReference type="Proteomes" id="UP000001572">
    <property type="component" value="Chromosome"/>
</dbReference>
<evidence type="ECO:0000256" key="5">
    <source>
        <dbReference type="ARBA" id="ARBA00022927"/>
    </source>
</evidence>
<sequence length="71" mass="7848">MTTQANANNNEKAKGLGKFLRGVRSELKKVNWPNRAEIKNHTGVVIIATLMAVVLLWILDSVFGFGLNLLI</sequence>
<dbReference type="InterPro" id="IPR005807">
    <property type="entry name" value="SecE_bac"/>
</dbReference>
<dbReference type="PANTHER" id="PTHR33910:SF1">
    <property type="entry name" value="PROTEIN TRANSLOCASE SUBUNIT SECE"/>
    <property type="match status" value="1"/>
</dbReference>
<evidence type="ECO:0000256" key="2">
    <source>
        <dbReference type="ARBA" id="ARBA00022448"/>
    </source>
</evidence>
<dbReference type="HOGENOM" id="CLU_113663_5_1_9"/>
<comment type="similarity">
    <text evidence="9">Belongs to the SecE/SEC61-gamma family.</text>
</comment>
<reference evidence="11" key="1">
    <citation type="journal article" date="2016" name="Genome Announc.">
        <title>Complete genome sequence of Alkaliphilus metalliredigens strain QYMF, an alkaliphilic and metal-reducing bacterium isolated from borax-contaminated leachate ponds.</title>
        <authorList>
            <person name="Hwang C."/>
            <person name="Copeland A."/>
            <person name="Lucas S."/>
            <person name="Lapidus A."/>
            <person name="Barry K."/>
            <person name="Detter J.C."/>
            <person name="Glavina Del Rio T."/>
            <person name="Hammon N."/>
            <person name="Israni S."/>
            <person name="Dalin E."/>
            <person name="Tice H."/>
            <person name="Pitluck S."/>
            <person name="Chertkov O."/>
            <person name="Brettin T."/>
            <person name="Bruce D."/>
            <person name="Han C."/>
            <person name="Schmutz J."/>
            <person name="Larimer F."/>
            <person name="Land M.L."/>
            <person name="Hauser L."/>
            <person name="Kyrpides N."/>
            <person name="Mikhailova N."/>
            <person name="Ye Q."/>
            <person name="Zhou J."/>
            <person name="Richardson P."/>
            <person name="Fields M.W."/>
        </authorList>
    </citation>
    <scope>NUCLEOTIDE SEQUENCE [LARGE SCALE GENOMIC DNA]</scope>
    <source>
        <strain evidence="11">QYMF</strain>
    </source>
</reference>
<protein>
    <recommendedName>
        <fullName evidence="9">Protein translocase subunit SecE</fullName>
    </recommendedName>
</protein>
<dbReference type="InterPro" id="IPR001901">
    <property type="entry name" value="Translocase_SecE/Sec61-g"/>
</dbReference>
<dbReference type="GO" id="GO:0009306">
    <property type="term" value="P:protein secretion"/>
    <property type="evidence" value="ECO:0007669"/>
    <property type="project" value="UniProtKB-UniRule"/>
</dbReference>
<gene>
    <name evidence="9" type="primary">secE</name>
    <name evidence="10" type="ordered locus">Amet_4492</name>
</gene>
<keyword evidence="11" id="KW-1185">Reference proteome</keyword>
<dbReference type="KEGG" id="amt:Amet_4492"/>
<name>A6TWJ6_ALKMQ</name>
<dbReference type="GO" id="GO:0043952">
    <property type="term" value="P:protein transport by the Sec complex"/>
    <property type="evidence" value="ECO:0007669"/>
    <property type="project" value="UniProtKB-UniRule"/>
</dbReference>
<keyword evidence="5 9" id="KW-0653">Protein transport</keyword>
<comment type="subunit">
    <text evidence="9">Component of the Sec protein translocase complex. Heterotrimer consisting of SecY, SecE and SecG subunits. The heterotrimers can form oligomers, although 1 heterotrimer is thought to be able to translocate proteins. Interacts with the ribosome. Interacts with SecDF, and other proteins may be involved. Interacts with SecA.</text>
</comment>
<evidence type="ECO:0000256" key="1">
    <source>
        <dbReference type="ARBA" id="ARBA00004370"/>
    </source>
</evidence>
<dbReference type="GO" id="GO:0065002">
    <property type="term" value="P:intracellular protein transmembrane transport"/>
    <property type="evidence" value="ECO:0007669"/>
    <property type="project" value="UniProtKB-UniRule"/>
</dbReference>
<evidence type="ECO:0000256" key="9">
    <source>
        <dbReference type="HAMAP-Rule" id="MF_00422"/>
    </source>
</evidence>
<keyword evidence="8 9" id="KW-0472">Membrane</keyword>
<dbReference type="NCBIfam" id="TIGR00964">
    <property type="entry name" value="secE_bact"/>
    <property type="match status" value="1"/>
</dbReference>
<evidence type="ECO:0000313" key="10">
    <source>
        <dbReference type="EMBL" id="ABR50564.1"/>
    </source>
</evidence>
<feature type="transmembrane region" description="Helical" evidence="9">
    <location>
        <begin position="44"/>
        <end position="70"/>
    </location>
</feature>
<evidence type="ECO:0000256" key="6">
    <source>
        <dbReference type="ARBA" id="ARBA00022989"/>
    </source>
</evidence>
<evidence type="ECO:0000256" key="4">
    <source>
        <dbReference type="ARBA" id="ARBA00022692"/>
    </source>
</evidence>
<keyword evidence="6 9" id="KW-1133">Transmembrane helix</keyword>
<dbReference type="PANTHER" id="PTHR33910">
    <property type="entry name" value="PROTEIN TRANSLOCASE SUBUNIT SECE"/>
    <property type="match status" value="1"/>
</dbReference>
<dbReference type="Gene3D" id="1.20.5.1030">
    <property type="entry name" value="Preprotein translocase secy subunit"/>
    <property type="match status" value="1"/>
</dbReference>
<dbReference type="Pfam" id="PF00584">
    <property type="entry name" value="SecE"/>
    <property type="match status" value="1"/>
</dbReference>
<evidence type="ECO:0000256" key="7">
    <source>
        <dbReference type="ARBA" id="ARBA00023010"/>
    </source>
</evidence>
<dbReference type="PROSITE" id="PS01067">
    <property type="entry name" value="SECE_SEC61G"/>
    <property type="match status" value="1"/>
</dbReference>
<dbReference type="InterPro" id="IPR038379">
    <property type="entry name" value="SecE_sf"/>
</dbReference>
<keyword evidence="2 9" id="KW-0813">Transport</keyword>
<organism evidence="10 11">
    <name type="scientific">Alkaliphilus metalliredigens (strain QYMF)</name>
    <dbReference type="NCBI Taxonomy" id="293826"/>
    <lineage>
        <taxon>Bacteria</taxon>
        <taxon>Bacillati</taxon>
        <taxon>Bacillota</taxon>
        <taxon>Clostridia</taxon>
        <taxon>Peptostreptococcales</taxon>
        <taxon>Natronincolaceae</taxon>
        <taxon>Alkaliphilus</taxon>
    </lineage>
</organism>
<dbReference type="STRING" id="293826.Amet_4492"/>
<dbReference type="GO" id="GO:0005886">
    <property type="term" value="C:plasma membrane"/>
    <property type="evidence" value="ECO:0007669"/>
    <property type="project" value="UniProtKB-SubCell"/>
</dbReference>